<evidence type="ECO:0000256" key="2">
    <source>
        <dbReference type="ARBA" id="ARBA00011322"/>
    </source>
</evidence>
<dbReference type="EMBL" id="GG698807">
    <property type="protein sequence ID" value="EEU29585.1"/>
    <property type="molecule type" value="Genomic_DNA"/>
</dbReference>
<feature type="coiled-coil region" evidence="4">
    <location>
        <begin position="712"/>
        <end position="746"/>
    </location>
</feature>
<dbReference type="AlphaFoldDB" id="C7XXV7"/>
<evidence type="ECO:0000313" key="6">
    <source>
        <dbReference type="EMBL" id="EEU29585.1"/>
    </source>
</evidence>
<evidence type="ECO:0000256" key="1">
    <source>
        <dbReference type="ARBA" id="ARBA00006930"/>
    </source>
</evidence>
<sequence length="1040" mass="119789">MQPLKLHLQYFGPYKDEVIDFQKLTGTAVFLVSGNTGSGKTTIFDAMCYALFGQTTNDQDRDATALRSDFAPKNQETCVTFTFSHKGQTYQITRQPKQTIMGRGNKLVEHGTKVSLIYPLENSEPNEISKIGPANQFIEQLLNLTRDQFKQIVLLPQGKFRQFLESSSSDKETLLRDLFNTHFYEQWAATLKSQLTEQQQAYKQTLDKLSVTKANLADVNGDQSTAEWLSQVEQKIKDRQSDIENISQEITRQQLVTNQLNQQLTNQHALVQAMGEKKKAAADLLDLQEQAPQINHWRQIIERLTWYQEHQADYLNYQSLHTKLAENQRLIADKQAEVRKLRIEQKEVDTVAEQLKQQNERIRKLQERKNVLENQLPQYTRRDQLKQAVQTGEKQFNGQQQLVTSQKEKLELTQQRLQRVTDELDQLGEVHDHELKFENQRHQLQKLQEIVADLQKHQRKSNELSKQQRTLQKWLDQQQQLITQSQTTYDDLKDAYLRGEIARLVHQLKPGSPCPVCGATDHPHPAPLPKDDRVVLNDEVEAANQRLSQLQREQAAKKSQFDDQKHQVNEEMATINELLVQLSQLMNDDFATIDEAKEKVRSFSETVNKLRQNLLNEKRQTQKLLTEQSDLNQRQTEEQQQFTEAQQELDKLQMQLTTDRATYQAVVNDLQTEYEDAQSATAQVGEWQDEINHFQQHQQNTQRKQVMLAERVTNNQQELTGLNQLVQTLQKQIMESHQKLQQQLADYSPELDDSFWTWAGGHINELTTLQSRVQDFHTKQTRLQALIQRLEKQIGTQSMPNVEQTSQELAEEQRRLAELQRQSGQLSNELQNILKTHDQVAKINRQQNSELKRVQDLQTVSDVMNGNTDNKLSLERYVLQSYLTEVLQVANGRLAKLTNGRYAFKLSDEAARGNGTKWSGLEINVYDDNAGQERSVRTLSGGESFIASLALALGLGEVIQERSGGIKVETLFIDEGFGSLDQEALEQAMNALQSIKGYQMIGIISHVTELENQIPNQLRVISRNGVSHVEYRQEISSLEN</sequence>
<dbReference type="Gene3D" id="3.40.50.300">
    <property type="entry name" value="P-loop containing nucleotide triphosphate hydrolases"/>
    <property type="match status" value="2"/>
</dbReference>
<feature type="coiled-coil region" evidence="4">
    <location>
        <begin position="533"/>
        <end position="680"/>
    </location>
</feature>
<gene>
    <name evidence="6" type="ORF">HMPREF0501_01592</name>
</gene>
<dbReference type="InterPro" id="IPR027417">
    <property type="entry name" value="P-loop_NTPase"/>
</dbReference>
<dbReference type="PANTHER" id="PTHR32114:SF2">
    <property type="entry name" value="ABC TRANSPORTER ABCH.3"/>
    <property type="match status" value="1"/>
</dbReference>
<proteinExistence type="inferred from homology"/>
<evidence type="ECO:0000256" key="3">
    <source>
        <dbReference type="ARBA" id="ARBA00013368"/>
    </source>
</evidence>
<feature type="domain" description="Rad50/SbcC-type AAA" evidence="5">
    <location>
        <begin position="5"/>
        <end position="249"/>
    </location>
</feature>
<dbReference type="GO" id="GO:0006302">
    <property type="term" value="P:double-strand break repair"/>
    <property type="evidence" value="ECO:0007669"/>
    <property type="project" value="InterPro"/>
</dbReference>
<organism evidence="6 7">
    <name type="scientific">Limosilactobacillus coleohominis 101-4-CHN</name>
    <dbReference type="NCBI Taxonomy" id="575594"/>
    <lineage>
        <taxon>Bacteria</taxon>
        <taxon>Bacillati</taxon>
        <taxon>Bacillota</taxon>
        <taxon>Bacilli</taxon>
        <taxon>Lactobacillales</taxon>
        <taxon>Lactobacillaceae</taxon>
        <taxon>Limosilactobacillus</taxon>
    </lineage>
</organism>
<dbReference type="Proteomes" id="UP000003987">
    <property type="component" value="Unassembled WGS sequence"/>
</dbReference>
<dbReference type="PANTHER" id="PTHR32114">
    <property type="entry name" value="ABC TRANSPORTER ABCH.3"/>
    <property type="match status" value="1"/>
</dbReference>
<feature type="coiled-coil region" evidence="4">
    <location>
        <begin position="188"/>
        <end position="290"/>
    </location>
</feature>
<dbReference type="Pfam" id="PF13476">
    <property type="entry name" value="AAA_23"/>
    <property type="match status" value="1"/>
</dbReference>
<dbReference type="OrthoDB" id="9795626at2"/>
<dbReference type="Pfam" id="PF13558">
    <property type="entry name" value="SbcC_Walker_B"/>
    <property type="match status" value="1"/>
</dbReference>
<dbReference type="RefSeq" id="WP_006917533.1">
    <property type="nucleotide sequence ID" value="NZ_GG698807.1"/>
</dbReference>
<evidence type="ECO:0000313" key="7">
    <source>
        <dbReference type="Proteomes" id="UP000003987"/>
    </source>
</evidence>
<keyword evidence="6" id="KW-0540">Nuclease</keyword>
<dbReference type="eggNOG" id="COG0419">
    <property type="taxonomic scope" value="Bacteria"/>
</dbReference>
<protein>
    <recommendedName>
        <fullName evidence="3">Nuclease SbcCD subunit C</fullName>
    </recommendedName>
</protein>
<keyword evidence="6" id="KW-0378">Hydrolase</keyword>
<feature type="coiled-coil region" evidence="4">
    <location>
        <begin position="802"/>
        <end position="836"/>
    </location>
</feature>
<keyword evidence="6" id="KW-0269">Exonuclease</keyword>
<dbReference type="InterPro" id="IPR038729">
    <property type="entry name" value="Rad50/SbcC_AAA"/>
</dbReference>
<dbReference type="SUPFAM" id="SSF52540">
    <property type="entry name" value="P-loop containing nucleoside triphosphate hydrolases"/>
    <property type="match status" value="1"/>
</dbReference>
<dbReference type="GO" id="GO:0004527">
    <property type="term" value="F:exonuclease activity"/>
    <property type="evidence" value="ECO:0007669"/>
    <property type="project" value="UniProtKB-KW"/>
</dbReference>
<feature type="coiled-coil region" evidence="4">
    <location>
        <begin position="324"/>
        <end position="495"/>
    </location>
</feature>
<reference evidence="6 7" key="1">
    <citation type="submission" date="2009-06" db="EMBL/GenBank/DDBJ databases">
        <title>The Genome Sequence of Lactobacillus coleohominis strain 101-4-CHN.</title>
        <authorList>
            <consortium name="The Broad Institute Genome Sequencing Platform"/>
            <person name="Ward D."/>
            <person name="Young S.K."/>
            <person name="Zeng Q."/>
            <person name="Koehrsen M."/>
            <person name="Alvarado L."/>
            <person name="Berlin A."/>
            <person name="Borenstein D."/>
            <person name="Chen Z."/>
            <person name="Engels R."/>
            <person name="Freedman E."/>
            <person name="Gellesch M."/>
            <person name="Goldberg J."/>
            <person name="Griggs A."/>
            <person name="Gujja S."/>
            <person name="Heiman D."/>
            <person name="Hepburn T."/>
            <person name="Howarth C."/>
            <person name="Jen D."/>
            <person name="Larson L."/>
            <person name="Lewis B."/>
            <person name="Mehta T."/>
            <person name="Park D."/>
            <person name="Pearson M."/>
            <person name="Roberts A."/>
            <person name="Saif S."/>
            <person name="Shea T."/>
            <person name="Shenoy N."/>
            <person name="Sisk P."/>
            <person name="Stolte C."/>
            <person name="Sykes S."/>
            <person name="Walk T."/>
            <person name="White J."/>
            <person name="Yandava C."/>
            <person name="Liu Y."/>
            <person name="Xu Q."/>
            <person name="Lander E."/>
            <person name="Nusbaum C."/>
            <person name="Galagan J."/>
            <person name="Birren B."/>
        </authorList>
    </citation>
    <scope>NUCLEOTIDE SEQUENCE [LARGE SCALE GENOMIC DNA]</scope>
    <source>
        <strain evidence="6 7">101-4-CHN</strain>
    </source>
</reference>
<keyword evidence="7" id="KW-1185">Reference proteome</keyword>
<dbReference type="GO" id="GO:0016887">
    <property type="term" value="F:ATP hydrolysis activity"/>
    <property type="evidence" value="ECO:0007669"/>
    <property type="project" value="InterPro"/>
</dbReference>
<name>C7XXV7_9LACO</name>
<evidence type="ECO:0000259" key="5">
    <source>
        <dbReference type="Pfam" id="PF13476"/>
    </source>
</evidence>
<accession>C7XXV7</accession>
<keyword evidence="4" id="KW-0175">Coiled coil</keyword>
<dbReference type="HOGENOM" id="CLU_004785_2_1_9"/>
<dbReference type="STRING" id="575594.HMPREF0501_01592"/>
<dbReference type="Gene3D" id="1.10.287.1490">
    <property type="match status" value="1"/>
</dbReference>
<comment type="similarity">
    <text evidence="1">Belongs to the SMC family. SbcC subfamily.</text>
</comment>
<evidence type="ECO:0000256" key="4">
    <source>
        <dbReference type="SAM" id="Coils"/>
    </source>
</evidence>
<comment type="subunit">
    <text evidence="2">Heterodimer of SbcC and SbcD.</text>
</comment>